<evidence type="ECO:0000313" key="4">
    <source>
        <dbReference type="Proteomes" id="UP001229955"/>
    </source>
</evidence>
<dbReference type="InterPro" id="IPR000835">
    <property type="entry name" value="HTH_MarR-typ"/>
</dbReference>
<dbReference type="EMBL" id="CP130613">
    <property type="protein sequence ID" value="WKW16177.1"/>
    <property type="molecule type" value="Genomic_DNA"/>
</dbReference>
<dbReference type="EMBL" id="CP130612">
    <property type="protein sequence ID" value="WKW13270.1"/>
    <property type="molecule type" value="Genomic_DNA"/>
</dbReference>
<organism evidence="3 4">
    <name type="scientific">Pseudogemmatithrix spongiicola</name>
    <dbReference type="NCBI Taxonomy" id="3062599"/>
    <lineage>
        <taxon>Bacteria</taxon>
        <taxon>Pseudomonadati</taxon>
        <taxon>Gemmatimonadota</taxon>
        <taxon>Gemmatimonadia</taxon>
        <taxon>Gemmatimonadales</taxon>
        <taxon>Gemmatimonadaceae</taxon>
        <taxon>Pseudogemmatithrix</taxon>
    </lineage>
</organism>
<dbReference type="PANTHER" id="PTHR33164">
    <property type="entry name" value="TRANSCRIPTIONAL REGULATOR, MARR FAMILY"/>
    <property type="match status" value="1"/>
</dbReference>
<dbReference type="Gene3D" id="1.10.10.10">
    <property type="entry name" value="Winged helix-like DNA-binding domain superfamily/Winged helix DNA-binding domain"/>
    <property type="match status" value="1"/>
</dbReference>
<accession>A0AA49JW56</accession>
<dbReference type="KEGG" id="pspc:Strain318_002587"/>
<dbReference type="GO" id="GO:0003700">
    <property type="term" value="F:DNA-binding transcription factor activity"/>
    <property type="evidence" value="ECO:0007669"/>
    <property type="project" value="InterPro"/>
</dbReference>
<dbReference type="InterPro" id="IPR039422">
    <property type="entry name" value="MarR/SlyA-like"/>
</dbReference>
<dbReference type="RefSeq" id="WP_367886130.1">
    <property type="nucleotide sequence ID" value="NZ_CP130612.1"/>
</dbReference>
<protein>
    <submittedName>
        <fullName evidence="3">MarR family transcriptional regulator</fullName>
    </submittedName>
</protein>
<proteinExistence type="predicted"/>
<dbReference type="PRINTS" id="PR00598">
    <property type="entry name" value="HTHMARR"/>
</dbReference>
<dbReference type="PROSITE" id="PS50995">
    <property type="entry name" value="HTH_MARR_2"/>
    <property type="match status" value="1"/>
</dbReference>
<dbReference type="GO" id="GO:0006950">
    <property type="term" value="P:response to stress"/>
    <property type="evidence" value="ECO:0007669"/>
    <property type="project" value="TreeGrafter"/>
</dbReference>
<feature type="domain" description="HTH marR-type" evidence="1">
    <location>
        <begin position="19"/>
        <end position="156"/>
    </location>
</feature>
<evidence type="ECO:0000259" key="1">
    <source>
        <dbReference type="PROSITE" id="PS50995"/>
    </source>
</evidence>
<name>A0AA49K1R3_9BACT</name>
<sequence length="169" mass="18894">MTGAALRHADAESALGPDEHEALRLWLRLFTTTTLVERVVDSALKREFGSSLPRFDLLAQLHRAPDGLRMGELSERILVTNGNVTWLVAALEREGFVKRRPDAADRRATVVRLTATGRRHFETMARAHEALIADLFTELSPTERRALHGALGSLKARFRTSPRTSDDRS</sequence>
<dbReference type="SMART" id="SM00347">
    <property type="entry name" value="HTH_MARR"/>
    <property type="match status" value="1"/>
</dbReference>
<dbReference type="InterPro" id="IPR036390">
    <property type="entry name" value="WH_DNA-bd_sf"/>
</dbReference>
<dbReference type="SUPFAM" id="SSF46785">
    <property type="entry name" value="Winged helix' DNA-binding domain"/>
    <property type="match status" value="1"/>
</dbReference>
<evidence type="ECO:0000313" key="2">
    <source>
        <dbReference type="EMBL" id="WKW13270.1"/>
    </source>
</evidence>
<dbReference type="AlphaFoldDB" id="A0AA49K1R3"/>
<dbReference type="InterPro" id="IPR036388">
    <property type="entry name" value="WH-like_DNA-bd_sf"/>
</dbReference>
<dbReference type="Proteomes" id="UP001229955">
    <property type="component" value="Chromosome"/>
</dbReference>
<keyword evidence="4" id="KW-1185">Reference proteome</keyword>
<dbReference type="PANTHER" id="PTHR33164:SF43">
    <property type="entry name" value="HTH-TYPE TRANSCRIPTIONAL REPRESSOR YETL"/>
    <property type="match status" value="1"/>
</dbReference>
<accession>A0AA49K1R3</accession>
<dbReference type="Pfam" id="PF01047">
    <property type="entry name" value="MarR"/>
    <property type="match status" value="1"/>
</dbReference>
<evidence type="ECO:0000313" key="3">
    <source>
        <dbReference type="EMBL" id="WKW16177.1"/>
    </source>
</evidence>
<gene>
    <name evidence="2" type="ORF">Strain138_002587</name>
    <name evidence="3" type="ORF">Strain318_002587</name>
</gene>
<reference evidence="3" key="1">
    <citation type="submission" date="2023-07" db="EMBL/GenBank/DDBJ databases">
        <authorList>
            <person name="Haufschild T."/>
            <person name="Kallscheuer N."/>
            <person name="Hammer J."/>
            <person name="Kohn T."/>
            <person name="Kabuu M."/>
            <person name="Jogler M."/>
            <person name="Wohfarth N."/>
            <person name="Heuer A."/>
            <person name="Rohde M."/>
            <person name="van Teeseling M.C.F."/>
            <person name="Jogler C."/>
        </authorList>
    </citation>
    <scope>NUCLEOTIDE SEQUENCE</scope>
    <source>
        <strain evidence="2">Strain 138</strain>
        <strain evidence="3">Strain 318</strain>
    </source>
</reference>